<evidence type="ECO:0000256" key="4">
    <source>
        <dbReference type="PROSITE-ProRule" id="PRU00339"/>
    </source>
</evidence>
<keyword evidence="2" id="KW-0238">DNA-binding</keyword>
<dbReference type="RefSeq" id="WP_264790486.1">
    <property type="nucleotide sequence ID" value="NZ_AP026867.1"/>
</dbReference>
<dbReference type="GO" id="GO:0003700">
    <property type="term" value="F:DNA-binding transcription factor activity"/>
    <property type="evidence" value="ECO:0007669"/>
    <property type="project" value="InterPro"/>
</dbReference>
<dbReference type="InterPro" id="IPR009057">
    <property type="entry name" value="Homeodomain-like_sf"/>
</dbReference>
<evidence type="ECO:0000256" key="3">
    <source>
        <dbReference type="ARBA" id="ARBA00023163"/>
    </source>
</evidence>
<dbReference type="Pfam" id="PF13181">
    <property type="entry name" value="TPR_8"/>
    <property type="match status" value="1"/>
</dbReference>
<accession>A0A915YLH9</accession>
<evidence type="ECO:0000313" key="6">
    <source>
        <dbReference type="EMBL" id="BDS15323.1"/>
    </source>
</evidence>
<feature type="repeat" description="TPR" evidence="4">
    <location>
        <begin position="265"/>
        <end position="298"/>
    </location>
</feature>
<feature type="domain" description="HTH araC/xylS-type" evidence="5">
    <location>
        <begin position="494"/>
        <end position="595"/>
    </location>
</feature>
<proteinExistence type="predicted"/>
<reference evidence="6" key="1">
    <citation type="submission" date="2022-09" db="EMBL/GenBank/DDBJ databases">
        <title>Aureispira anguillicida sp. nov., isolated from Leptocephalus of Japanese eel Anguilla japonica.</title>
        <authorList>
            <person name="Yuasa K."/>
            <person name="Mekata T."/>
            <person name="Ikunari K."/>
        </authorList>
    </citation>
    <scope>NUCLEOTIDE SEQUENCE</scope>
    <source>
        <strain evidence="6">EL160426</strain>
    </source>
</reference>
<dbReference type="PROSITE" id="PS01124">
    <property type="entry name" value="HTH_ARAC_FAMILY_2"/>
    <property type="match status" value="1"/>
</dbReference>
<dbReference type="PANTHER" id="PTHR43280:SF29">
    <property type="entry name" value="ARAC-FAMILY TRANSCRIPTIONAL REGULATOR"/>
    <property type="match status" value="1"/>
</dbReference>
<dbReference type="Gene3D" id="1.25.40.10">
    <property type="entry name" value="Tetratricopeptide repeat domain"/>
    <property type="match status" value="2"/>
</dbReference>
<dbReference type="KEGG" id="aup:AsAng_0061070"/>
<dbReference type="PROSITE" id="PS50005">
    <property type="entry name" value="TPR"/>
    <property type="match status" value="1"/>
</dbReference>
<dbReference type="Pfam" id="PF12833">
    <property type="entry name" value="HTH_18"/>
    <property type="match status" value="1"/>
</dbReference>
<keyword evidence="7" id="KW-1185">Reference proteome</keyword>
<dbReference type="PANTHER" id="PTHR43280">
    <property type="entry name" value="ARAC-FAMILY TRANSCRIPTIONAL REGULATOR"/>
    <property type="match status" value="1"/>
</dbReference>
<gene>
    <name evidence="6" type="ORF">AsAng_0061070</name>
</gene>
<keyword evidence="4" id="KW-0802">TPR repeat</keyword>
<dbReference type="EMBL" id="AP026867">
    <property type="protein sequence ID" value="BDS15323.1"/>
    <property type="molecule type" value="Genomic_DNA"/>
</dbReference>
<protein>
    <submittedName>
        <fullName evidence="6">Helix-turn-helix domain-containing protein</fullName>
    </submittedName>
</protein>
<dbReference type="AlphaFoldDB" id="A0A915YLH9"/>
<dbReference type="InterPro" id="IPR019734">
    <property type="entry name" value="TPR_rpt"/>
</dbReference>
<keyword evidence="1" id="KW-0805">Transcription regulation</keyword>
<dbReference type="SUPFAM" id="SSF48452">
    <property type="entry name" value="TPR-like"/>
    <property type="match status" value="1"/>
</dbReference>
<sequence>MRIKPAKSIAVLPFVNMSSNKENEYFSDGMTEEIINALAKIKRLKVTSRTSSFFFKNKNIPIPQIGQQLNVSTILEGSVRLSGNKMRITAQLIDVSDDFHFWSDTFDRSIDDIFAVQDEISLLIADKLREHIGHFEIEDHLVDQLDIPIETYQLYLKGRFHLMKLNLPGTLKGIDILKEVIAAQPNFPLAYLGINQGYTFIGTMGLIPAHEAFAKARPFLEKAIELDENLPESQLNLSWICCWQKWDLEAAYRHINKALNIRPADHIYLTMASVLSVEGKFEAAFNYIDKALQLDPFSAINHHFKGFIFYLQEKFEQAIPHFEKSLQLQADLTILQAEWGRSLLLMGRLSEGLAFYQNLPDDNSGSLTKLEGLTLAYAALGDLEQAALGIKELEAALETAAMGNALISLILCKTMLDKKEEAIQLMEQGLKLRLPMLLLLYTEPLLKPLRSMPRFQALMQEILGKKTSFGLSKRKYKKSLFNKTSLAQYQQQLEKLMQEKQPYLDPDLTLRSLAQMLNIPPNQLSQLLNEGFDKNFAAYVNSYRIESFKSKAANPNLRHLTILALAYESGFNSKTVFNTFFKKKMGITPKAYWKTLTQ</sequence>
<dbReference type="GO" id="GO:0043565">
    <property type="term" value="F:sequence-specific DNA binding"/>
    <property type="evidence" value="ECO:0007669"/>
    <property type="project" value="InterPro"/>
</dbReference>
<dbReference type="SMART" id="SM00342">
    <property type="entry name" value="HTH_ARAC"/>
    <property type="match status" value="1"/>
</dbReference>
<evidence type="ECO:0000313" key="7">
    <source>
        <dbReference type="Proteomes" id="UP001060919"/>
    </source>
</evidence>
<dbReference type="InterPro" id="IPR018060">
    <property type="entry name" value="HTH_AraC"/>
</dbReference>
<organism evidence="6 7">
    <name type="scientific">Aureispira anguillae</name>
    <dbReference type="NCBI Taxonomy" id="2864201"/>
    <lineage>
        <taxon>Bacteria</taxon>
        <taxon>Pseudomonadati</taxon>
        <taxon>Bacteroidota</taxon>
        <taxon>Saprospiria</taxon>
        <taxon>Saprospirales</taxon>
        <taxon>Saprospiraceae</taxon>
        <taxon>Aureispira</taxon>
    </lineage>
</organism>
<evidence type="ECO:0000256" key="2">
    <source>
        <dbReference type="ARBA" id="ARBA00023125"/>
    </source>
</evidence>
<dbReference type="Proteomes" id="UP001060919">
    <property type="component" value="Chromosome"/>
</dbReference>
<evidence type="ECO:0000259" key="5">
    <source>
        <dbReference type="PROSITE" id="PS01124"/>
    </source>
</evidence>
<dbReference type="SUPFAM" id="SSF46689">
    <property type="entry name" value="Homeodomain-like"/>
    <property type="match status" value="1"/>
</dbReference>
<evidence type="ECO:0000256" key="1">
    <source>
        <dbReference type="ARBA" id="ARBA00023015"/>
    </source>
</evidence>
<keyword evidence="3" id="KW-0804">Transcription</keyword>
<dbReference type="SMART" id="SM00028">
    <property type="entry name" value="TPR"/>
    <property type="match status" value="2"/>
</dbReference>
<dbReference type="Gene3D" id="3.40.50.10070">
    <property type="entry name" value="TolB, N-terminal domain"/>
    <property type="match status" value="1"/>
</dbReference>
<dbReference type="Gene3D" id="1.10.10.60">
    <property type="entry name" value="Homeodomain-like"/>
    <property type="match status" value="2"/>
</dbReference>
<name>A0A915YLH9_9BACT</name>
<dbReference type="InterPro" id="IPR011990">
    <property type="entry name" value="TPR-like_helical_dom_sf"/>
</dbReference>